<dbReference type="Proteomes" id="UP000076738">
    <property type="component" value="Unassembled WGS sequence"/>
</dbReference>
<proteinExistence type="predicted"/>
<dbReference type="OrthoDB" id="3363991at2759"/>
<organism evidence="2 3">
    <name type="scientific">Calocera viscosa (strain TUFC12733)</name>
    <dbReference type="NCBI Taxonomy" id="1330018"/>
    <lineage>
        <taxon>Eukaryota</taxon>
        <taxon>Fungi</taxon>
        <taxon>Dikarya</taxon>
        <taxon>Basidiomycota</taxon>
        <taxon>Agaricomycotina</taxon>
        <taxon>Dacrymycetes</taxon>
        <taxon>Dacrymycetales</taxon>
        <taxon>Dacrymycetaceae</taxon>
        <taxon>Calocera</taxon>
    </lineage>
</organism>
<dbReference type="AlphaFoldDB" id="A0A167KU86"/>
<keyword evidence="3" id="KW-1185">Reference proteome</keyword>
<evidence type="ECO:0000313" key="3">
    <source>
        <dbReference type="Proteomes" id="UP000076738"/>
    </source>
</evidence>
<accession>A0A167KU86</accession>
<dbReference type="EMBL" id="KV417291">
    <property type="protein sequence ID" value="KZO95009.1"/>
    <property type="molecule type" value="Genomic_DNA"/>
</dbReference>
<evidence type="ECO:0000313" key="2">
    <source>
        <dbReference type="EMBL" id="KZO95009.1"/>
    </source>
</evidence>
<gene>
    <name evidence="2" type="ORF">CALVIDRAFT_565122</name>
</gene>
<feature type="region of interest" description="Disordered" evidence="1">
    <location>
        <begin position="18"/>
        <end position="40"/>
    </location>
</feature>
<evidence type="ECO:0000256" key="1">
    <source>
        <dbReference type="SAM" id="MobiDB-lite"/>
    </source>
</evidence>
<sequence>MFSNLSNQLQETLSQLTDPHHSAAADSVLSSSPPTAPSSRMHALDQLTNSLRSLQVQYSPQRVCRPSPNYCFGATMFNFTPVHAAGQERFEIPFESGVVGGAIRDEDMANIALSPISASSAEPAVQSHLSLMTPPRAPSHPPGRLRARALRF</sequence>
<name>A0A167KU86_CALVF</name>
<protein>
    <submittedName>
        <fullName evidence="2">Uncharacterized protein</fullName>
    </submittedName>
</protein>
<reference evidence="2 3" key="1">
    <citation type="journal article" date="2016" name="Mol. Biol. Evol.">
        <title>Comparative Genomics of Early-Diverging Mushroom-Forming Fungi Provides Insights into the Origins of Lignocellulose Decay Capabilities.</title>
        <authorList>
            <person name="Nagy L.G."/>
            <person name="Riley R."/>
            <person name="Tritt A."/>
            <person name="Adam C."/>
            <person name="Daum C."/>
            <person name="Floudas D."/>
            <person name="Sun H."/>
            <person name="Yadav J.S."/>
            <person name="Pangilinan J."/>
            <person name="Larsson K.H."/>
            <person name="Matsuura K."/>
            <person name="Barry K."/>
            <person name="Labutti K."/>
            <person name="Kuo R."/>
            <person name="Ohm R.A."/>
            <person name="Bhattacharya S.S."/>
            <person name="Shirouzu T."/>
            <person name="Yoshinaga Y."/>
            <person name="Martin F.M."/>
            <person name="Grigoriev I.V."/>
            <person name="Hibbett D.S."/>
        </authorList>
    </citation>
    <scope>NUCLEOTIDE SEQUENCE [LARGE SCALE GENOMIC DNA]</scope>
    <source>
        <strain evidence="2 3">TUFC12733</strain>
    </source>
</reference>